<feature type="region of interest" description="Disordered" evidence="1">
    <location>
        <begin position="820"/>
        <end position="839"/>
    </location>
</feature>
<dbReference type="InterPro" id="IPR036691">
    <property type="entry name" value="Endo/exonu/phosph_ase_sf"/>
</dbReference>
<dbReference type="Pfam" id="PF03372">
    <property type="entry name" value="Exo_endo_phos"/>
    <property type="match status" value="1"/>
</dbReference>
<dbReference type="AlphaFoldDB" id="A0A1M6A078"/>
<evidence type="ECO:0000313" key="4">
    <source>
        <dbReference type="Proteomes" id="UP000184292"/>
    </source>
</evidence>
<dbReference type="SUPFAM" id="SSF56219">
    <property type="entry name" value="DNase I-like"/>
    <property type="match status" value="1"/>
</dbReference>
<feature type="domain" description="Endonuclease/exonuclease/phosphatase" evidence="2">
    <location>
        <begin position="682"/>
        <end position="964"/>
    </location>
</feature>
<dbReference type="EMBL" id="FQYO01000001">
    <property type="protein sequence ID" value="SHI29931.1"/>
    <property type="molecule type" value="Genomic_DNA"/>
</dbReference>
<dbReference type="STRING" id="1447782.SAMN05444417_0126"/>
<dbReference type="PANTHER" id="PTHR42834">
    <property type="entry name" value="ENDONUCLEASE/EXONUCLEASE/PHOSPHATASE FAMILY PROTEIN (AFU_ORTHOLOGUE AFUA_3G09210)"/>
    <property type="match status" value="1"/>
</dbReference>
<dbReference type="Gene3D" id="2.150.10.10">
    <property type="entry name" value="Serralysin-like metalloprotease, C-terminal"/>
    <property type="match status" value="1"/>
</dbReference>
<dbReference type="GO" id="GO:0003824">
    <property type="term" value="F:catalytic activity"/>
    <property type="evidence" value="ECO:0007669"/>
    <property type="project" value="InterPro"/>
</dbReference>
<dbReference type="InterPro" id="IPR047971">
    <property type="entry name" value="ExeM-like"/>
</dbReference>
<dbReference type="PANTHER" id="PTHR42834:SF1">
    <property type="entry name" value="ENDONUCLEASE_EXONUCLEASE_PHOSPHATASE FAMILY PROTEIN (AFU_ORTHOLOGUE AFUA_3G09210)"/>
    <property type="match status" value="1"/>
</dbReference>
<dbReference type="GO" id="GO:0005509">
    <property type="term" value="F:calcium ion binding"/>
    <property type="evidence" value="ECO:0007669"/>
    <property type="project" value="InterPro"/>
</dbReference>
<feature type="region of interest" description="Disordered" evidence="1">
    <location>
        <begin position="184"/>
        <end position="204"/>
    </location>
</feature>
<evidence type="ECO:0000313" key="3">
    <source>
        <dbReference type="EMBL" id="SHI29931.1"/>
    </source>
</evidence>
<dbReference type="PRINTS" id="PR00313">
    <property type="entry name" value="CABNDNGRPT"/>
</dbReference>
<dbReference type="InterPro" id="IPR001343">
    <property type="entry name" value="Hemolysn_Ca-bd"/>
</dbReference>
<organism evidence="3 4">
    <name type="scientific">Wenxinia saemankumensis</name>
    <dbReference type="NCBI Taxonomy" id="1447782"/>
    <lineage>
        <taxon>Bacteria</taxon>
        <taxon>Pseudomonadati</taxon>
        <taxon>Pseudomonadota</taxon>
        <taxon>Alphaproteobacteria</taxon>
        <taxon>Rhodobacterales</taxon>
        <taxon>Roseobacteraceae</taxon>
        <taxon>Wenxinia</taxon>
    </lineage>
</organism>
<protein>
    <submittedName>
        <fullName evidence="3">Predicted extracellular nuclease</fullName>
    </submittedName>
</protein>
<dbReference type="PROSITE" id="PS00330">
    <property type="entry name" value="HEMOLYSIN_CALCIUM"/>
    <property type="match status" value="3"/>
</dbReference>
<dbReference type="Pfam" id="PF00353">
    <property type="entry name" value="HemolysinCabind"/>
    <property type="match status" value="3"/>
</dbReference>
<dbReference type="InterPro" id="IPR011049">
    <property type="entry name" value="Serralysin-like_metalloprot_C"/>
</dbReference>
<dbReference type="InterPro" id="IPR005135">
    <property type="entry name" value="Endo/exonuclease/phosphatase"/>
</dbReference>
<feature type="compositionally biased region" description="Pro residues" evidence="1">
    <location>
        <begin position="191"/>
        <end position="201"/>
    </location>
</feature>
<name>A0A1M6A078_9RHOB</name>
<dbReference type="RefSeq" id="WP_073325628.1">
    <property type="nucleotide sequence ID" value="NZ_FQYO01000001.1"/>
</dbReference>
<proteinExistence type="predicted"/>
<gene>
    <name evidence="3" type="ORF">SAMN05444417_0126</name>
</gene>
<reference evidence="3 4" key="1">
    <citation type="submission" date="2016-11" db="EMBL/GenBank/DDBJ databases">
        <authorList>
            <person name="Jaros S."/>
            <person name="Januszkiewicz K."/>
            <person name="Wedrychowicz H."/>
        </authorList>
    </citation>
    <scope>NUCLEOTIDE SEQUENCE [LARGE SCALE GENOMIC DNA]</scope>
    <source>
        <strain evidence="3 4">DSM 100565</strain>
    </source>
</reference>
<dbReference type="Gene3D" id="3.60.10.10">
    <property type="entry name" value="Endonuclease/exonuclease/phosphatase"/>
    <property type="match status" value="1"/>
</dbReference>
<dbReference type="Proteomes" id="UP000184292">
    <property type="component" value="Unassembled WGS sequence"/>
</dbReference>
<evidence type="ECO:0000259" key="2">
    <source>
        <dbReference type="Pfam" id="PF03372"/>
    </source>
</evidence>
<sequence>MAIIFREGFETDGSGTRYTTGIPQFSDGSYDFFTRTDGTGIGSGYEVTGATGSHYFAAQDIDGEGAALPATLSFDGIDISGLSGLSLSIDLAEDDASDGNEDWDSGDSFLVEYRIDGGAWAGLFLVQNDGSTFNSAPLLGGTALTSQFQTFSSAIAGAGSLLDLRLTFQFDSGDEDIAIDEIVLSDGGPTGPGPDPDPGPTSPVRISEIDADQDGTDSAEFVELFDGGAGNTSLDGLTLVLFNGNGDAAYTTIPLDGYSTNEDGYFVIGSDLVDNVDLVAWTTNGLQNGADAVALYLGGAPATGEAATTTNLVDAVVYGTNDAADTGLLAALGQTVQYDEDANGDSEGESLIRQGDGSFVAGTPSPGGAVPPVQPPQEVLISQIQGTAGTSAYAVSGVDDVSPLAGTTVSVTAVVTADFMSGLRGFYLQEEDADWDDNPLTSEGVFVFAGALDGLDVAVGDLVTVTGTVGEYSGQTQISAMSVEAIASGVALPSSVEVEFPVANVMIDGSGGYVANLEAYEGMLIDLPQEMLVTELFNLDRFGEYQLSTDRFEQFTQFAEPDAAGNDAYLQQVARSSVYVDDGASAQNPAEITVIDGNDGVLSPSDTFSMGDTLSRLSGVLGYGFDQFRLQDPTGTYENTQVRPESPEDVGGNFRAAGMNVLNYFTTLSGNTDIGLEARGANSAEEFERQAGKIVDAILEIDADVFGLVEIENDFAGADIAVADLVARLNAELGQDVYAWVDPGQEFVGTDAIANALIYRTDRVETVGDMAILTEFEGRDFLDPLGAGRDLNRAAIAQTFEDLGTGQLVTVSVNHLKSKGSLSGLPEDEDQGDGAGNNDATREAAADILADWLASDPTGTGASRQLVLGDFNAYAQEDPIDVMRAAGFTDLAAAAIEDPYSYVFDGLVGTLDYAFANERLASELTGATEWHINSNEADAFDYNLDFGRDPDLYDETTAARYSDHDPVIVGFDLRTLIEGTDRRDVVAGTAAGDEIVLGRGTDVAFGGGGDDLIFGGAGGDYILGGDGDDEIDGGEGNDRILGGAGDDRIVFGEGRADLLFGGSGSDAFVFADGAAGDGDRGNATIFDFDVRHDVLDLGGVEVARVQDRFLTVTLTLEGDGDRITLLGVRDADDIVFADDLLSA</sequence>
<dbReference type="NCBIfam" id="NF033681">
    <property type="entry name" value="ExeM_NucH_DNase"/>
    <property type="match status" value="1"/>
</dbReference>
<keyword evidence="4" id="KW-1185">Reference proteome</keyword>
<dbReference type="SUPFAM" id="SSF51120">
    <property type="entry name" value="beta-Roll"/>
    <property type="match status" value="1"/>
</dbReference>
<dbReference type="CDD" id="cd04486">
    <property type="entry name" value="YhcR_OBF_like"/>
    <property type="match status" value="1"/>
</dbReference>
<accession>A0A1M6A078</accession>
<dbReference type="InterPro" id="IPR018511">
    <property type="entry name" value="Hemolysin-typ_Ca-bd_CS"/>
</dbReference>
<evidence type="ECO:0000256" key="1">
    <source>
        <dbReference type="SAM" id="MobiDB-lite"/>
    </source>
</evidence>